<feature type="coiled-coil region" evidence="1">
    <location>
        <begin position="212"/>
        <end position="270"/>
    </location>
</feature>
<feature type="compositionally biased region" description="Low complexity" evidence="2">
    <location>
        <begin position="25"/>
        <end position="42"/>
    </location>
</feature>
<keyword evidence="4" id="KW-1185">Reference proteome</keyword>
<dbReference type="OMA" id="RIAYENT"/>
<proteinExistence type="predicted"/>
<evidence type="ECO:0000256" key="1">
    <source>
        <dbReference type="SAM" id="Coils"/>
    </source>
</evidence>
<dbReference type="EMBL" id="UYYF01004362">
    <property type="protein sequence ID" value="VDN03048.1"/>
    <property type="molecule type" value="Genomic_DNA"/>
</dbReference>
<organism evidence="5">
    <name type="scientific">Thelazia callipaeda</name>
    <name type="common">Oriental eyeworm</name>
    <name type="synonym">Parasitic nematode</name>
    <dbReference type="NCBI Taxonomy" id="103827"/>
    <lineage>
        <taxon>Eukaryota</taxon>
        <taxon>Metazoa</taxon>
        <taxon>Ecdysozoa</taxon>
        <taxon>Nematoda</taxon>
        <taxon>Chromadorea</taxon>
        <taxon>Rhabditida</taxon>
        <taxon>Spirurina</taxon>
        <taxon>Spiruromorpha</taxon>
        <taxon>Thelazioidea</taxon>
        <taxon>Thelaziidae</taxon>
        <taxon>Thelazia</taxon>
    </lineage>
</organism>
<feature type="region of interest" description="Disordered" evidence="2">
    <location>
        <begin position="68"/>
        <end position="87"/>
    </location>
</feature>
<evidence type="ECO:0000256" key="2">
    <source>
        <dbReference type="SAM" id="MobiDB-lite"/>
    </source>
</evidence>
<gene>
    <name evidence="3" type="ORF">TCLT_LOCUS5764</name>
</gene>
<name>A0A158RBW0_THECL</name>
<accession>A0A158RBW0</accession>
<evidence type="ECO:0000313" key="3">
    <source>
        <dbReference type="EMBL" id="VDN03048.1"/>
    </source>
</evidence>
<protein>
    <submittedName>
        <fullName evidence="5">Leucine-rich repeat-containing protein DDB_G0290503</fullName>
    </submittedName>
</protein>
<keyword evidence="1" id="KW-0175">Coiled coil</keyword>
<evidence type="ECO:0000313" key="5">
    <source>
        <dbReference type="WBParaSite" id="TCLT_0000577501-mRNA-1"/>
    </source>
</evidence>
<dbReference type="AlphaFoldDB" id="A0A158RBW0"/>
<reference evidence="5" key="1">
    <citation type="submission" date="2016-04" db="UniProtKB">
        <authorList>
            <consortium name="WormBaseParasite"/>
        </authorList>
    </citation>
    <scope>IDENTIFICATION</scope>
</reference>
<dbReference type="Proteomes" id="UP000276776">
    <property type="component" value="Unassembled WGS sequence"/>
</dbReference>
<feature type="coiled-coil region" evidence="1">
    <location>
        <begin position="313"/>
        <end position="500"/>
    </location>
</feature>
<feature type="compositionally biased region" description="Polar residues" evidence="2">
    <location>
        <begin position="68"/>
        <end position="78"/>
    </location>
</feature>
<sequence>MNERQQRQFGSTGNLYIKGTGYVNSSNTRSQSSSHKVSSSGSKLTPPRSVSQFCTSTMSAFPKSSSIGNIRNLATSPHNSKKNRTCPNRHNDYELSTAHLQDQYTRKLQQQIHLLELENNYLKSGIDKNSGNNDENNSYCSEFSLAPSSLTLNLDVSRRKESLGAEALENDKEKLGRSGKRVSYANPEVTKSFDFSRTRKPPLCSVGQAELLQKLEESYQRERNLEECLKQKSTEIERIAYENSQLSEYIQELKDKFQKSEENFTRDKRALMEETVELQRRLDYLTPALADKKYYWLVYETLKKRIFFKESYVAKVEGEKDELIDKLRYATNQLNEIQIITEMKQILRKEQLAAKKDKAVAEKTLEENNVLIKENAQLSAQLSRLEMRIKSLNQEAYSSQKNSDMNSAEITQLQESKRQLKTELLQVQEKLEAEKDRCRNVANELEQYRKAEEDIRNSRGRMQKELDALKTLSESISNDNKSLRQEKFALTERCEELLKMVNGCKNKGSLIIEKRRPFAVLKIY</sequence>
<dbReference type="WBParaSite" id="TCLT_0000577501-mRNA-1">
    <property type="protein sequence ID" value="TCLT_0000577501-mRNA-1"/>
    <property type="gene ID" value="TCLT_0000577501"/>
</dbReference>
<evidence type="ECO:0000313" key="4">
    <source>
        <dbReference type="Proteomes" id="UP000276776"/>
    </source>
</evidence>
<dbReference type="OrthoDB" id="5817291at2759"/>
<reference evidence="3 4" key="2">
    <citation type="submission" date="2018-11" db="EMBL/GenBank/DDBJ databases">
        <authorList>
            <consortium name="Pathogen Informatics"/>
        </authorList>
    </citation>
    <scope>NUCLEOTIDE SEQUENCE [LARGE SCALE GENOMIC DNA]</scope>
</reference>
<feature type="region of interest" description="Disordered" evidence="2">
    <location>
        <begin position="1"/>
        <end position="49"/>
    </location>
</feature>